<dbReference type="PIRSF" id="PIRSF018266">
    <property type="entry name" value="FecR"/>
    <property type="match status" value="1"/>
</dbReference>
<name>A0A1I4FV88_9HYPH</name>
<comment type="caution">
    <text evidence="5">The sequence shown here is derived from an EMBL/GenBank/DDBJ whole genome shotgun (WGS) entry which is preliminary data.</text>
</comment>
<dbReference type="PANTHER" id="PTHR30273">
    <property type="entry name" value="PERIPLASMIC SIGNAL SENSOR AND SIGMA FACTOR ACTIVATOR FECR-RELATED"/>
    <property type="match status" value="1"/>
</dbReference>
<dbReference type="InterPro" id="IPR012373">
    <property type="entry name" value="Ferrdict_sens_TM"/>
</dbReference>
<dbReference type="PANTHER" id="PTHR30273:SF2">
    <property type="entry name" value="PROTEIN FECR"/>
    <property type="match status" value="1"/>
</dbReference>
<reference evidence="5 6" key="1">
    <citation type="submission" date="2016-10" db="EMBL/GenBank/DDBJ databases">
        <authorList>
            <person name="Varghese N."/>
            <person name="Submissions S."/>
        </authorList>
    </citation>
    <scope>NUCLEOTIDE SEQUENCE [LARGE SCALE GENOMIC DNA]</scope>
    <source>
        <strain evidence="5 6">DSM 16392</strain>
    </source>
</reference>
<dbReference type="Proteomes" id="UP000199598">
    <property type="component" value="Unassembled WGS sequence"/>
</dbReference>
<dbReference type="InterPro" id="IPR032623">
    <property type="entry name" value="FecR_N"/>
</dbReference>
<dbReference type="RefSeq" id="WP_093524113.1">
    <property type="nucleotide sequence ID" value="NZ_FOSK01000022.1"/>
</dbReference>
<evidence type="ECO:0000259" key="4">
    <source>
        <dbReference type="Pfam" id="PF16344"/>
    </source>
</evidence>
<dbReference type="Pfam" id="PF04773">
    <property type="entry name" value="FecR"/>
    <property type="match status" value="1"/>
</dbReference>
<feature type="domain" description="FecR N-terminal" evidence="3">
    <location>
        <begin position="26"/>
        <end position="66"/>
    </location>
</feature>
<dbReference type="Pfam" id="PF16344">
    <property type="entry name" value="FecR_C"/>
    <property type="match status" value="1"/>
</dbReference>
<dbReference type="Gene3D" id="3.55.50.30">
    <property type="match status" value="1"/>
</dbReference>
<gene>
    <name evidence="5" type="ORF">SAMN04488518_1228</name>
</gene>
<sequence length="333" mass="37645">MNSFQDNNTKDDQEARGFRHSDPIADEALNWFLKLQEDASDEQRRQFSAWFNTSERHQQEFTKLEEIWGAPAFKKAVGELKTVSAHPSTNETHPRKTFRKLTGVAAALALMVGVTQVPDWWIYLQADHTTQSAQMRQISLPDGSSMLMNSETAVALDFEGPQRRVHVLRGEAYFDVLHDAQRPFQVTGGFGEVIVFGTAFSVLTSKTEDRVVLERGRVELTQLNAAEAARELKPGELRRISSNGIEKSKEINPAEVLAWRERRLVLEDVPLSKAIEEIERYYSSSIFITSSALRNTRVSGYFKTDNLIEAIETLALATGADLYRLPTGIYFMN</sequence>
<feature type="domain" description="FecR protein" evidence="2">
    <location>
        <begin position="127"/>
        <end position="219"/>
    </location>
</feature>
<dbReference type="InterPro" id="IPR006860">
    <property type="entry name" value="FecR"/>
</dbReference>
<dbReference type="InterPro" id="IPR032508">
    <property type="entry name" value="FecR_C"/>
</dbReference>
<evidence type="ECO:0000256" key="1">
    <source>
        <dbReference type="SAM" id="MobiDB-lite"/>
    </source>
</evidence>
<evidence type="ECO:0000259" key="2">
    <source>
        <dbReference type="Pfam" id="PF04773"/>
    </source>
</evidence>
<evidence type="ECO:0000313" key="5">
    <source>
        <dbReference type="EMBL" id="SFL20746.1"/>
    </source>
</evidence>
<evidence type="ECO:0000259" key="3">
    <source>
        <dbReference type="Pfam" id="PF16220"/>
    </source>
</evidence>
<keyword evidence="6" id="KW-1185">Reference proteome</keyword>
<protein>
    <submittedName>
        <fullName evidence="5">FecR family protein</fullName>
    </submittedName>
</protein>
<feature type="domain" description="Protein FecR C-terminal" evidence="4">
    <location>
        <begin position="263"/>
        <end position="321"/>
    </location>
</feature>
<organism evidence="5 6">
    <name type="scientific">Pseudovibrio ascidiaceicola</name>
    <dbReference type="NCBI Taxonomy" id="285279"/>
    <lineage>
        <taxon>Bacteria</taxon>
        <taxon>Pseudomonadati</taxon>
        <taxon>Pseudomonadota</taxon>
        <taxon>Alphaproteobacteria</taxon>
        <taxon>Hyphomicrobiales</taxon>
        <taxon>Stappiaceae</taxon>
        <taxon>Pseudovibrio</taxon>
    </lineage>
</organism>
<feature type="region of interest" description="Disordered" evidence="1">
    <location>
        <begin position="1"/>
        <end position="20"/>
    </location>
</feature>
<proteinExistence type="predicted"/>
<feature type="compositionally biased region" description="Basic and acidic residues" evidence="1">
    <location>
        <begin position="8"/>
        <end position="20"/>
    </location>
</feature>
<dbReference type="Gene3D" id="2.60.120.1440">
    <property type="match status" value="1"/>
</dbReference>
<dbReference type="EMBL" id="FOSK01000022">
    <property type="protein sequence ID" value="SFL20746.1"/>
    <property type="molecule type" value="Genomic_DNA"/>
</dbReference>
<evidence type="ECO:0000313" key="6">
    <source>
        <dbReference type="Proteomes" id="UP000199598"/>
    </source>
</evidence>
<accession>A0A1I4FV88</accession>
<dbReference type="Pfam" id="PF16220">
    <property type="entry name" value="DUF4880"/>
    <property type="match status" value="1"/>
</dbReference>